<protein>
    <submittedName>
        <fullName evidence="4">NAD(P)-dependent oxidoreductase</fullName>
    </submittedName>
</protein>
<dbReference type="InterPro" id="IPR036291">
    <property type="entry name" value="NAD(P)-bd_dom_sf"/>
</dbReference>
<dbReference type="SUPFAM" id="SSF51735">
    <property type="entry name" value="NAD(P)-binding Rossmann-fold domains"/>
    <property type="match status" value="1"/>
</dbReference>
<evidence type="ECO:0000256" key="1">
    <source>
        <dbReference type="ARBA" id="ARBA00023002"/>
    </source>
</evidence>
<evidence type="ECO:0000256" key="2">
    <source>
        <dbReference type="ARBA" id="ARBA00023027"/>
    </source>
</evidence>
<evidence type="ECO:0000259" key="3">
    <source>
        <dbReference type="Pfam" id="PF02826"/>
    </source>
</evidence>
<sequence length="311" mass="33458">MDITVVSSRVEALKEALQGTLAQRIPEDVSFCYYSDIKSLDEKGLCAEIALGAPDVLAPLLEHMPNLRWLQSTWAGVTPFFEVPRRDYVLTGVKDIFGASMSEYALGWVLAIERSVLAHANARQWNFRIDRGLSELRVGVAGVGSIGTAVAAAFSDFVKEVRGLNSNGRLVEGCSACFATVNRQEFAQALDVLIMILPDTPATDGLVDAHMLGKLAPGAIVINVGRANALDLPAALNALGSGQLRALVLDVLDKEPLADDDPLWSTAGVYITSHTAAPTPMESIAGVFLDNLQRYRKGEALDGVIDFERGY</sequence>
<reference evidence="4 5" key="1">
    <citation type="submission" date="2023-10" db="EMBL/GenBank/DDBJ databases">
        <title>Two novel species belonging to the OM43/NOR5 clade.</title>
        <authorList>
            <person name="Park M."/>
        </authorList>
    </citation>
    <scope>NUCLEOTIDE SEQUENCE [LARGE SCALE GENOMIC DNA]</scope>
    <source>
        <strain evidence="4 5">IMCC43200</strain>
    </source>
</reference>
<keyword evidence="2" id="KW-0520">NAD</keyword>
<proteinExistence type="predicted"/>
<dbReference type="Proteomes" id="UP001626537">
    <property type="component" value="Chromosome"/>
</dbReference>
<dbReference type="InterPro" id="IPR006140">
    <property type="entry name" value="D-isomer_DH_NAD-bd"/>
</dbReference>
<accession>A0ABZ0I6V3</accession>
<keyword evidence="5" id="KW-1185">Reference proteome</keyword>
<organism evidence="4 5">
    <name type="scientific">Congregibacter variabilis</name>
    <dbReference type="NCBI Taxonomy" id="3081200"/>
    <lineage>
        <taxon>Bacteria</taxon>
        <taxon>Pseudomonadati</taxon>
        <taxon>Pseudomonadota</taxon>
        <taxon>Gammaproteobacteria</taxon>
        <taxon>Cellvibrionales</taxon>
        <taxon>Halieaceae</taxon>
        <taxon>Congregibacter</taxon>
    </lineage>
</organism>
<gene>
    <name evidence="4" type="ORF">R0135_04775</name>
</gene>
<name>A0ABZ0I6V3_9GAMM</name>
<evidence type="ECO:0000313" key="5">
    <source>
        <dbReference type="Proteomes" id="UP001626537"/>
    </source>
</evidence>
<dbReference type="Gene3D" id="3.40.50.720">
    <property type="entry name" value="NAD(P)-binding Rossmann-like Domain"/>
    <property type="match status" value="2"/>
</dbReference>
<evidence type="ECO:0000313" key="4">
    <source>
        <dbReference type="EMBL" id="WOJ94478.1"/>
    </source>
</evidence>
<dbReference type="PANTHER" id="PTHR43333:SF1">
    <property type="entry name" value="D-ISOMER SPECIFIC 2-HYDROXYACID DEHYDROGENASE NAD-BINDING DOMAIN-CONTAINING PROTEIN"/>
    <property type="match status" value="1"/>
</dbReference>
<feature type="domain" description="D-isomer specific 2-hydroxyacid dehydrogenase NAD-binding" evidence="3">
    <location>
        <begin position="121"/>
        <end position="276"/>
    </location>
</feature>
<dbReference type="EMBL" id="CP136864">
    <property type="protein sequence ID" value="WOJ94478.1"/>
    <property type="molecule type" value="Genomic_DNA"/>
</dbReference>
<keyword evidence="1" id="KW-0560">Oxidoreductase</keyword>
<dbReference type="Pfam" id="PF02826">
    <property type="entry name" value="2-Hacid_dh_C"/>
    <property type="match status" value="1"/>
</dbReference>
<dbReference type="PANTHER" id="PTHR43333">
    <property type="entry name" value="2-HACID_DH_C DOMAIN-CONTAINING PROTEIN"/>
    <property type="match status" value="1"/>
</dbReference>
<dbReference type="RefSeq" id="WP_407349114.1">
    <property type="nucleotide sequence ID" value="NZ_CP136864.1"/>
</dbReference>